<dbReference type="InterPro" id="IPR001130">
    <property type="entry name" value="TatD-like"/>
</dbReference>
<accession>A0ABR7JMT3</accession>
<dbReference type="EMBL" id="JACRWE010000002">
    <property type="protein sequence ID" value="MBC5996236.1"/>
    <property type="molecule type" value="Genomic_DNA"/>
</dbReference>
<dbReference type="Gene3D" id="3.20.20.140">
    <property type="entry name" value="Metal-dependent hydrolases"/>
    <property type="match status" value="1"/>
</dbReference>
<dbReference type="PANTHER" id="PTHR46124:SF2">
    <property type="entry name" value="D-AMINOACYL-TRNA DEACYLASE"/>
    <property type="match status" value="1"/>
</dbReference>
<protein>
    <submittedName>
        <fullName evidence="2">TatD family hydrolase</fullName>
    </submittedName>
</protein>
<dbReference type="Pfam" id="PF01026">
    <property type="entry name" value="TatD_DNase"/>
    <property type="match status" value="1"/>
</dbReference>
<dbReference type="SUPFAM" id="SSF51556">
    <property type="entry name" value="Metallo-dependent hydrolases"/>
    <property type="match status" value="1"/>
</dbReference>
<gene>
    <name evidence="2" type="ORF">H8923_05635</name>
</gene>
<dbReference type="InterPro" id="IPR018228">
    <property type="entry name" value="DNase_TatD-rel_CS"/>
</dbReference>
<sequence>MYIDAHSHLDFYGKNIERAIKDINNNQILTLAMSMDIESYNKNKVYAKKSKYIKPCFGIHPWKAHEFKNRLTTLIPYIEESEIIGEIGLDFIWSEGSHTYTKQREVFYFILEESVKRNKVINLHTKGAEDEIYNALKKYDYSKAIIHWYSGDLKTLDKYINLGCYFTISVDLGYSDITNKILDRIPMERLLVETDGPEALEWVNGEYAYPSIIKDLVKKICNYKSLSLHELNKLIEDNYNSIMSL</sequence>
<evidence type="ECO:0000256" key="1">
    <source>
        <dbReference type="ARBA" id="ARBA00022801"/>
    </source>
</evidence>
<dbReference type="PANTHER" id="PTHR46124">
    <property type="entry name" value="D-AMINOACYL-TRNA DEACYLASE"/>
    <property type="match status" value="1"/>
</dbReference>
<dbReference type="InterPro" id="IPR032466">
    <property type="entry name" value="Metal_Hydrolase"/>
</dbReference>
<name>A0ABR7JMT3_9FIRM</name>
<keyword evidence="3" id="KW-1185">Reference proteome</keyword>
<comment type="caution">
    <text evidence="2">The sequence shown here is derived from an EMBL/GenBank/DDBJ whole genome shotgun (WGS) entry which is preliminary data.</text>
</comment>
<dbReference type="PROSITE" id="PS01137">
    <property type="entry name" value="TATD_1"/>
    <property type="match status" value="1"/>
</dbReference>
<dbReference type="PIRSF" id="PIRSF005902">
    <property type="entry name" value="DNase_TatD"/>
    <property type="match status" value="1"/>
</dbReference>
<dbReference type="Proteomes" id="UP000609849">
    <property type="component" value="Unassembled WGS sequence"/>
</dbReference>
<dbReference type="GO" id="GO:0016787">
    <property type="term" value="F:hydrolase activity"/>
    <property type="evidence" value="ECO:0007669"/>
    <property type="project" value="UniProtKB-KW"/>
</dbReference>
<evidence type="ECO:0000313" key="3">
    <source>
        <dbReference type="Proteomes" id="UP000609849"/>
    </source>
</evidence>
<evidence type="ECO:0000313" key="2">
    <source>
        <dbReference type="EMBL" id="MBC5996236.1"/>
    </source>
</evidence>
<organism evidence="2 3">
    <name type="scientific">Romboutsia faecis</name>
    <dbReference type="NCBI Taxonomy" id="2764597"/>
    <lineage>
        <taxon>Bacteria</taxon>
        <taxon>Bacillati</taxon>
        <taxon>Bacillota</taxon>
        <taxon>Clostridia</taxon>
        <taxon>Peptostreptococcales</taxon>
        <taxon>Peptostreptococcaceae</taxon>
        <taxon>Romboutsia</taxon>
    </lineage>
</organism>
<keyword evidence="1 2" id="KW-0378">Hydrolase</keyword>
<proteinExistence type="predicted"/>
<reference evidence="2 3" key="1">
    <citation type="submission" date="2020-08" db="EMBL/GenBank/DDBJ databases">
        <authorList>
            <person name="Liu C."/>
            <person name="Sun Q."/>
        </authorList>
    </citation>
    <scope>NUCLEOTIDE SEQUENCE [LARGE SCALE GENOMIC DNA]</scope>
    <source>
        <strain evidence="2 3">NSJ-18</strain>
    </source>
</reference>